<dbReference type="Gene3D" id="3.40.50.720">
    <property type="entry name" value="NAD(P)-binding Rossmann-like Domain"/>
    <property type="match status" value="1"/>
</dbReference>
<gene>
    <name evidence="3" type="ORF">HOP40_26370</name>
</gene>
<dbReference type="GO" id="GO:0016491">
    <property type="term" value="F:oxidoreductase activity"/>
    <property type="evidence" value="ECO:0007669"/>
    <property type="project" value="UniProtKB-KW"/>
</dbReference>
<sequence>MSAPVRRAVVTGAARGIGLAVAERLLGDGCAVSLWDRDAEALAAAGRALGPDGGRVHTAVVDVADEAGVAAAAAGTAAAIGAPDVLVNNAAVPATRGSVLALPMADWDRALAVNLTGALLCARALVPAMRDAGWGRVVNIASIAGKEPRPLTAQYGASKAALISLTKSLGAELAASGVLVNAITPGPAETALWNVDGPEHRRRMIEENTALAPIGRLLCVEEVAELAAWLSSPACSYSAGAVFDISGGRSTY</sequence>
<dbReference type="SUPFAM" id="SSF51735">
    <property type="entry name" value="NAD(P)-binding Rossmann-fold domains"/>
    <property type="match status" value="1"/>
</dbReference>
<organism evidence="3 4">
    <name type="scientific">Pseudonocardia broussonetiae</name>
    <dbReference type="NCBI Taxonomy" id="2736640"/>
    <lineage>
        <taxon>Bacteria</taxon>
        <taxon>Bacillati</taxon>
        <taxon>Actinomycetota</taxon>
        <taxon>Actinomycetes</taxon>
        <taxon>Pseudonocardiales</taxon>
        <taxon>Pseudonocardiaceae</taxon>
        <taxon>Pseudonocardia</taxon>
    </lineage>
</organism>
<dbReference type="InterPro" id="IPR020904">
    <property type="entry name" value="Sc_DH/Rdtase_CS"/>
</dbReference>
<evidence type="ECO:0000256" key="1">
    <source>
        <dbReference type="ARBA" id="ARBA00006484"/>
    </source>
</evidence>
<evidence type="ECO:0000313" key="4">
    <source>
        <dbReference type="Proteomes" id="UP000505377"/>
    </source>
</evidence>
<keyword evidence="2" id="KW-0560">Oxidoreductase</keyword>
<evidence type="ECO:0000313" key="3">
    <source>
        <dbReference type="EMBL" id="QJY48866.1"/>
    </source>
</evidence>
<dbReference type="PANTHER" id="PTHR42879">
    <property type="entry name" value="3-OXOACYL-(ACYL-CARRIER-PROTEIN) REDUCTASE"/>
    <property type="match status" value="1"/>
</dbReference>
<name>A0A6M6JNJ3_9PSEU</name>
<dbReference type="InterPro" id="IPR050259">
    <property type="entry name" value="SDR"/>
</dbReference>
<dbReference type="RefSeq" id="WP_172163316.1">
    <property type="nucleotide sequence ID" value="NZ_CP053564.1"/>
</dbReference>
<dbReference type="AlphaFoldDB" id="A0A6M6JNJ3"/>
<dbReference type="FunFam" id="3.40.50.720:FF:000084">
    <property type="entry name" value="Short-chain dehydrogenase reductase"/>
    <property type="match status" value="1"/>
</dbReference>
<keyword evidence="4" id="KW-1185">Reference proteome</keyword>
<dbReference type="InterPro" id="IPR036291">
    <property type="entry name" value="NAD(P)-bd_dom_sf"/>
</dbReference>
<dbReference type="Proteomes" id="UP000505377">
    <property type="component" value="Chromosome"/>
</dbReference>
<dbReference type="PRINTS" id="PR00080">
    <property type="entry name" value="SDRFAMILY"/>
</dbReference>
<protein>
    <submittedName>
        <fullName evidence="3">SDR family oxidoreductase</fullName>
    </submittedName>
</protein>
<reference evidence="3 4" key="1">
    <citation type="submission" date="2020-05" db="EMBL/GenBank/DDBJ databases">
        <authorList>
            <person name="Mo P."/>
        </authorList>
    </citation>
    <scope>NUCLEOTIDE SEQUENCE [LARGE SCALE GENOMIC DNA]</scope>
    <source>
        <strain evidence="3 4">Gen01</strain>
    </source>
</reference>
<dbReference type="PROSITE" id="PS00061">
    <property type="entry name" value="ADH_SHORT"/>
    <property type="match status" value="1"/>
</dbReference>
<dbReference type="EMBL" id="CP053564">
    <property type="protein sequence ID" value="QJY48866.1"/>
    <property type="molecule type" value="Genomic_DNA"/>
</dbReference>
<dbReference type="CDD" id="cd05233">
    <property type="entry name" value="SDR_c"/>
    <property type="match status" value="1"/>
</dbReference>
<dbReference type="PRINTS" id="PR00081">
    <property type="entry name" value="GDHRDH"/>
</dbReference>
<dbReference type="PANTHER" id="PTHR42879:SF2">
    <property type="entry name" value="3-OXOACYL-[ACYL-CARRIER-PROTEIN] REDUCTASE FABG"/>
    <property type="match status" value="1"/>
</dbReference>
<comment type="similarity">
    <text evidence="1">Belongs to the short-chain dehydrogenases/reductases (SDR) family.</text>
</comment>
<dbReference type="InterPro" id="IPR002347">
    <property type="entry name" value="SDR_fam"/>
</dbReference>
<accession>A0A6M6JNJ3</accession>
<dbReference type="GO" id="GO:0032787">
    <property type="term" value="P:monocarboxylic acid metabolic process"/>
    <property type="evidence" value="ECO:0007669"/>
    <property type="project" value="UniProtKB-ARBA"/>
</dbReference>
<dbReference type="Pfam" id="PF13561">
    <property type="entry name" value="adh_short_C2"/>
    <property type="match status" value="1"/>
</dbReference>
<proteinExistence type="inferred from homology"/>
<dbReference type="KEGG" id="pbro:HOP40_26370"/>
<evidence type="ECO:0000256" key="2">
    <source>
        <dbReference type="ARBA" id="ARBA00023002"/>
    </source>
</evidence>